<dbReference type="InterPro" id="IPR009061">
    <property type="entry name" value="DNA-bd_dom_put_sf"/>
</dbReference>
<proteinExistence type="predicted"/>
<dbReference type="EMBL" id="LR797250">
    <property type="protein sequence ID" value="CAB4195734.1"/>
    <property type="molecule type" value="Genomic_DNA"/>
</dbReference>
<evidence type="ECO:0000259" key="1">
    <source>
        <dbReference type="Pfam" id="PF12728"/>
    </source>
</evidence>
<gene>
    <name evidence="2" type="ORF">UFOVP1298_38</name>
</gene>
<feature type="domain" description="Helix-turn-helix" evidence="1">
    <location>
        <begin position="31"/>
        <end position="81"/>
    </location>
</feature>
<protein>
    <submittedName>
        <fullName evidence="2">Helix-turn-helix domain containing protein</fullName>
    </submittedName>
</protein>
<name>A0A6J5RUV3_9CAUD</name>
<sequence>MIGSVTAIPVAQAAPAPTPPAALPAAIKPTLGLRDIAKRLDINYETARRWANLGRLPVFKYNGVGRWRATQDQVDEFLEKHKNTAATWSDK</sequence>
<reference evidence="2" key="1">
    <citation type="submission" date="2020-05" db="EMBL/GenBank/DDBJ databases">
        <authorList>
            <person name="Chiriac C."/>
            <person name="Salcher M."/>
            <person name="Ghai R."/>
            <person name="Kavagutti S V."/>
        </authorList>
    </citation>
    <scope>NUCLEOTIDE SEQUENCE</scope>
</reference>
<accession>A0A6J5RUV3</accession>
<dbReference type="SUPFAM" id="SSF46955">
    <property type="entry name" value="Putative DNA-binding domain"/>
    <property type="match status" value="1"/>
</dbReference>
<organism evidence="2">
    <name type="scientific">uncultured Caudovirales phage</name>
    <dbReference type="NCBI Taxonomy" id="2100421"/>
    <lineage>
        <taxon>Viruses</taxon>
        <taxon>Duplodnaviria</taxon>
        <taxon>Heunggongvirae</taxon>
        <taxon>Uroviricota</taxon>
        <taxon>Caudoviricetes</taxon>
        <taxon>Peduoviridae</taxon>
        <taxon>Maltschvirus</taxon>
        <taxon>Maltschvirus maltsch</taxon>
    </lineage>
</organism>
<dbReference type="Pfam" id="PF12728">
    <property type="entry name" value="HTH_17"/>
    <property type="match status" value="1"/>
</dbReference>
<evidence type="ECO:0000313" key="2">
    <source>
        <dbReference type="EMBL" id="CAB4195734.1"/>
    </source>
</evidence>
<dbReference type="InterPro" id="IPR041657">
    <property type="entry name" value="HTH_17"/>
</dbReference>